<proteinExistence type="predicted"/>
<dbReference type="Proteomes" id="UP000276178">
    <property type="component" value="Unassembled WGS sequence"/>
</dbReference>
<dbReference type="AlphaFoldDB" id="A0A3M8AZY3"/>
<evidence type="ECO:0000313" key="1">
    <source>
        <dbReference type="EMBL" id="RNB56771.1"/>
    </source>
</evidence>
<gene>
    <name evidence="1" type="ORF">EB820_08955</name>
</gene>
<accession>A0A3M8AZY3</accession>
<organism evidence="1 2">
    <name type="scientific">Brevibacillus agri</name>
    <dbReference type="NCBI Taxonomy" id="51101"/>
    <lineage>
        <taxon>Bacteria</taxon>
        <taxon>Bacillati</taxon>
        <taxon>Bacillota</taxon>
        <taxon>Bacilli</taxon>
        <taxon>Bacillales</taxon>
        <taxon>Paenibacillaceae</taxon>
        <taxon>Brevibacillus</taxon>
    </lineage>
</organism>
<protein>
    <submittedName>
        <fullName evidence="1">Uncharacterized protein</fullName>
    </submittedName>
</protein>
<sequence length="78" mass="8671">MVEKNAGKLDLLFACTDEILPKLMAQLAATGENAAFQFGDPVPPSFIGLFGHIQAHADFYRVMLVKHRDLARKKETAR</sequence>
<comment type="caution">
    <text evidence="1">The sequence shown here is derived from an EMBL/GenBank/DDBJ whole genome shotgun (WGS) entry which is preliminary data.</text>
</comment>
<reference evidence="1 2" key="1">
    <citation type="submission" date="2018-10" db="EMBL/GenBank/DDBJ databases">
        <title>Phylogenomics of Brevibacillus.</title>
        <authorList>
            <person name="Dunlap C."/>
        </authorList>
    </citation>
    <scope>NUCLEOTIDE SEQUENCE [LARGE SCALE GENOMIC DNA]</scope>
    <source>
        <strain evidence="1 2">NRRL NRS 1219</strain>
    </source>
</reference>
<evidence type="ECO:0000313" key="2">
    <source>
        <dbReference type="Proteomes" id="UP000276178"/>
    </source>
</evidence>
<dbReference type="RefSeq" id="WP_005828686.1">
    <property type="nucleotide sequence ID" value="NZ_CP126078.1"/>
</dbReference>
<dbReference type="EMBL" id="RHHN01000027">
    <property type="protein sequence ID" value="RNB56771.1"/>
    <property type="molecule type" value="Genomic_DNA"/>
</dbReference>
<name>A0A3M8AZY3_9BACL</name>